<keyword evidence="2" id="KW-1185">Reference proteome</keyword>
<dbReference type="RefSeq" id="WP_137447958.1">
    <property type="nucleotide sequence ID" value="NZ_SZZH01000001.1"/>
</dbReference>
<comment type="caution">
    <text evidence="1">The sequence shown here is derived from an EMBL/GenBank/DDBJ whole genome shotgun (WGS) entry which is preliminary data.</text>
</comment>
<gene>
    <name evidence="1" type="ORF">FDO65_02870</name>
</gene>
<organism evidence="1 2">
    <name type="scientific">Nakamurella flava</name>
    <dbReference type="NCBI Taxonomy" id="2576308"/>
    <lineage>
        <taxon>Bacteria</taxon>
        <taxon>Bacillati</taxon>
        <taxon>Actinomycetota</taxon>
        <taxon>Actinomycetes</taxon>
        <taxon>Nakamurellales</taxon>
        <taxon>Nakamurellaceae</taxon>
        <taxon>Nakamurella</taxon>
    </lineage>
</organism>
<dbReference type="EMBL" id="SZZH01000001">
    <property type="protein sequence ID" value="TKV60654.1"/>
    <property type="molecule type" value="Genomic_DNA"/>
</dbReference>
<accession>A0A4U6QJQ3</accession>
<name>A0A4U6QJQ3_9ACTN</name>
<dbReference type="AlphaFoldDB" id="A0A4U6QJQ3"/>
<dbReference type="Proteomes" id="UP000306985">
    <property type="component" value="Unassembled WGS sequence"/>
</dbReference>
<proteinExistence type="predicted"/>
<evidence type="ECO:0000313" key="2">
    <source>
        <dbReference type="Proteomes" id="UP000306985"/>
    </source>
</evidence>
<protein>
    <submittedName>
        <fullName evidence="1">Uncharacterized protein</fullName>
    </submittedName>
</protein>
<reference evidence="1 2" key="1">
    <citation type="submission" date="2019-05" db="EMBL/GenBank/DDBJ databases">
        <title>Nakamurella sp. N5BH11, whole genome shotgun sequence.</title>
        <authorList>
            <person name="Tuo L."/>
        </authorList>
    </citation>
    <scope>NUCLEOTIDE SEQUENCE [LARGE SCALE GENOMIC DNA]</scope>
    <source>
        <strain evidence="1 2">N5BH11</strain>
    </source>
</reference>
<dbReference type="OrthoDB" id="5004913at2"/>
<evidence type="ECO:0000313" key="1">
    <source>
        <dbReference type="EMBL" id="TKV60654.1"/>
    </source>
</evidence>
<sequence>MIAMEDVDACARLADLIDEIAAARPSPRQLLDATGERAAGIRSGLAGLLDLKAGGRDLVPGVGFRAEYDDGTRGQVRHFAGIVVSTVRMGGPATRLVSERIRNDPADSPDGRLSLAGIQFAQEVLSGAIPVAGAGQWVRDHLSARPSPAV</sequence>